<keyword evidence="5 8" id="KW-0862">Zinc</keyword>
<dbReference type="Proteomes" id="UP000216311">
    <property type="component" value="Unassembled WGS sequence"/>
</dbReference>
<feature type="binding site" evidence="8">
    <location>
        <position position="422"/>
    </location>
    <ligand>
        <name>Zn(2+)</name>
        <dbReference type="ChEBI" id="CHEBI:29105"/>
        <label>1</label>
    </ligand>
</feature>
<evidence type="ECO:0000256" key="4">
    <source>
        <dbReference type="ARBA" id="ARBA00022741"/>
    </source>
</evidence>
<comment type="cofactor">
    <cofactor evidence="8">
        <name>Zn(2+)</name>
        <dbReference type="ChEBI" id="CHEBI:29105"/>
    </cofactor>
    <text evidence="8">Binds 2 zinc ions per subunit.</text>
</comment>
<evidence type="ECO:0000313" key="10">
    <source>
        <dbReference type="EMBL" id="OYO24360.1"/>
    </source>
</evidence>
<evidence type="ECO:0000313" key="11">
    <source>
        <dbReference type="Proteomes" id="UP000216311"/>
    </source>
</evidence>
<evidence type="ECO:0000256" key="7">
    <source>
        <dbReference type="ARBA" id="ARBA00023125"/>
    </source>
</evidence>
<dbReference type="GO" id="GO:0006310">
    <property type="term" value="P:DNA recombination"/>
    <property type="evidence" value="ECO:0007669"/>
    <property type="project" value="InterPro"/>
</dbReference>
<feature type="binding site" evidence="8">
    <location>
        <position position="394"/>
    </location>
    <ligand>
        <name>Zn(2+)</name>
        <dbReference type="ChEBI" id="CHEBI:29105"/>
        <label>2</label>
    </ligand>
</feature>
<dbReference type="Gene3D" id="3.40.50.300">
    <property type="entry name" value="P-loop containing nucleotide triphosphate hydrolases"/>
    <property type="match status" value="1"/>
</dbReference>
<dbReference type="GO" id="GO:0006302">
    <property type="term" value="P:double-strand break repair"/>
    <property type="evidence" value="ECO:0007669"/>
    <property type="project" value="InterPro"/>
</dbReference>
<dbReference type="InterPro" id="IPR042115">
    <property type="entry name" value="PriA_3primeBD_sf"/>
</dbReference>
<accession>A0A255H995</accession>
<keyword evidence="6 8" id="KW-0067">ATP-binding</keyword>
<feature type="domain" description="Primosomal protein N' 3' DNA-binding" evidence="9">
    <location>
        <begin position="12"/>
        <end position="110"/>
    </location>
</feature>
<dbReference type="Pfam" id="PF17764">
    <property type="entry name" value="PriA_3primeBD"/>
    <property type="match status" value="1"/>
</dbReference>
<dbReference type="InterPro" id="IPR041222">
    <property type="entry name" value="PriA_3primeBD"/>
</dbReference>
<dbReference type="AlphaFoldDB" id="A0A255H995"/>
<keyword evidence="4 8" id="KW-0547">Nucleotide-binding</keyword>
<dbReference type="InterPro" id="IPR027417">
    <property type="entry name" value="P-loop_NTPase"/>
</dbReference>
<organism evidence="10 11">
    <name type="scientific">Enemella dayhoffiae</name>
    <dbReference type="NCBI Taxonomy" id="2016507"/>
    <lineage>
        <taxon>Bacteria</taxon>
        <taxon>Bacillati</taxon>
        <taxon>Actinomycetota</taxon>
        <taxon>Actinomycetes</taxon>
        <taxon>Propionibacteriales</taxon>
        <taxon>Propionibacteriaceae</taxon>
        <taxon>Enemella</taxon>
    </lineage>
</organism>
<dbReference type="GO" id="GO:0008270">
    <property type="term" value="F:zinc ion binding"/>
    <property type="evidence" value="ECO:0007669"/>
    <property type="project" value="UniProtKB-UniRule"/>
</dbReference>
<dbReference type="GO" id="GO:0043138">
    <property type="term" value="F:3'-5' DNA helicase activity"/>
    <property type="evidence" value="ECO:0007669"/>
    <property type="project" value="TreeGrafter"/>
</dbReference>
<evidence type="ECO:0000256" key="2">
    <source>
        <dbReference type="ARBA" id="ARBA00022705"/>
    </source>
</evidence>
<sequence>MIPLAPRPVARVWVDVSLPHLDREFDYLVPDELAEQVLPGVRVRVRFAGRLRDGFVVGLSEETDSSRSLAPVHKVISTEPVLTLEVARLVRQVADHYAGVFADVVRLAIPPRHAATEKAQPPERVVELTELPQDHPFAHYPTGPEFLQALEKGHSPRAAWQVVPASSPAGDWALGLAVAAAATLRSGRGALLLVPDARDLARLQGACDDVVGRQAYAVLTADTGPAARYRAFLAALRGQVRLVIGTRAAAYAPVQNLGLVAMWDDGDDLYAEPRAPYPHTRQVLALRAAGEGAALLLAGHGRTAEVQQLVENGWVRPLALPPGEQRRLAPAIRLTADSDWELERDPLARAVRLPRRTFEAIRGGLVSGPVLVQVPRAGYLVVLVCAECREPVRCARCSGPIRAGSRRAACDWCGVRVQNWRCPECGHDRWRAPVVGAERTAEELGRAFPGTKVLQSRGDHVLSSVGADPALVIATPGGEPIAEGGYAAAVLLDTEQLLTRADLRASEEALRRWLNATALVRPGDRGGTVVAVGPTEAGALQALVRSDPGTFAARELAERGAAHLPPVARLITAEGPAPALDEVVGLIDPPPGTEVLGPVELPLAPGQEAPLSRLTLRCPPAGGATLVATVKGALGVRSARKSPGSLRVRVDPAVIG</sequence>
<dbReference type="GO" id="GO:1990077">
    <property type="term" value="C:primosome complex"/>
    <property type="evidence" value="ECO:0007669"/>
    <property type="project" value="UniProtKB-UniRule"/>
</dbReference>
<dbReference type="GO" id="GO:0005524">
    <property type="term" value="F:ATP binding"/>
    <property type="evidence" value="ECO:0007669"/>
    <property type="project" value="UniProtKB-UniRule"/>
</dbReference>
<dbReference type="GO" id="GO:0003677">
    <property type="term" value="F:DNA binding"/>
    <property type="evidence" value="ECO:0007669"/>
    <property type="project" value="UniProtKB-UniRule"/>
</dbReference>
<keyword evidence="2 8" id="KW-0235">DNA replication</keyword>
<dbReference type="GO" id="GO:0006269">
    <property type="term" value="P:DNA replication, synthesis of primer"/>
    <property type="evidence" value="ECO:0007669"/>
    <property type="project" value="UniProtKB-KW"/>
</dbReference>
<protein>
    <recommendedName>
        <fullName evidence="8">Probable replication restart protein PriA</fullName>
    </recommendedName>
    <alternativeName>
        <fullName evidence="8">Putative ATP-dependent DNA helicase PriA</fullName>
    </alternativeName>
</protein>
<keyword evidence="3 8" id="KW-0479">Metal-binding</keyword>
<comment type="function">
    <text evidence="8">Initiates the restart of stalled replication forks, which reloads the replicative helicase on sites other than the origin of replication. Recognizes and binds to abandoned replication forks and remodels them to uncover a helicase loading site. Promotes assembly of the primosome at these replication forks.</text>
</comment>
<keyword evidence="1 8" id="KW-0639">Primosome</keyword>
<dbReference type="Gene3D" id="3.40.1440.60">
    <property type="entry name" value="PriA, 3(prime) DNA-binding domain"/>
    <property type="match status" value="1"/>
</dbReference>
<dbReference type="GO" id="GO:0006270">
    <property type="term" value="P:DNA replication initiation"/>
    <property type="evidence" value="ECO:0007669"/>
    <property type="project" value="TreeGrafter"/>
</dbReference>
<dbReference type="InterPro" id="IPR005259">
    <property type="entry name" value="PriA"/>
</dbReference>
<feature type="binding site" evidence="8">
    <location>
        <position position="388"/>
    </location>
    <ligand>
        <name>Zn(2+)</name>
        <dbReference type="ChEBI" id="CHEBI:29105"/>
        <label>1</label>
    </ligand>
</feature>
<dbReference type="OrthoDB" id="3177118at2"/>
<dbReference type="PANTHER" id="PTHR30580:SF0">
    <property type="entry name" value="PRIMOSOMAL PROTEIN N"/>
    <property type="match status" value="1"/>
</dbReference>
<reference evidence="10 11" key="1">
    <citation type="submission" date="2017-07" db="EMBL/GenBank/DDBJ databases">
        <title>Draft whole genome sequences of clinical Proprionibacteriaceae strains.</title>
        <authorList>
            <person name="Bernier A.-M."/>
            <person name="Bernard K."/>
            <person name="Domingo M.-C."/>
        </authorList>
    </citation>
    <scope>NUCLEOTIDE SEQUENCE [LARGE SCALE GENOMIC DNA]</scope>
    <source>
        <strain evidence="10 11">NML 130396</strain>
    </source>
</reference>
<evidence type="ECO:0000256" key="8">
    <source>
        <dbReference type="HAMAP-Rule" id="MF_00983"/>
    </source>
</evidence>
<comment type="similarity">
    <text evidence="8">Belongs to the helicase family. PriA subfamily.</text>
</comment>
<feature type="binding site" evidence="8">
    <location>
        <position position="425"/>
    </location>
    <ligand>
        <name>Zn(2+)</name>
        <dbReference type="ChEBI" id="CHEBI:29105"/>
        <label>1</label>
    </ligand>
</feature>
<evidence type="ECO:0000256" key="1">
    <source>
        <dbReference type="ARBA" id="ARBA00022515"/>
    </source>
</evidence>
<dbReference type="PANTHER" id="PTHR30580">
    <property type="entry name" value="PRIMOSOMAL PROTEIN N"/>
    <property type="match status" value="1"/>
</dbReference>
<comment type="caution">
    <text evidence="8">As this protein does not have any detectable helicase domains, it probably does not have helicase activity.</text>
</comment>
<feature type="binding site" evidence="8">
    <location>
        <position position="413"/>
    </location>
    <ligand>
        <name>Zn(2+)</name>
        <dbReference type="ChEBI" id="CHEBI:29105"/>
        <label>2</label>
    </ligand>
</feature>
<keyword evidence="7 8" id="KW-0238">DNA-binding</keyword>
<comment type="caution">
    <text evidence="10">The sequence shown here is derived from an EMBL/GenBank/DDBJ whole genome shotgun (WGS) entry which is preliminary data.</text>
</comment>
<feature type="binding site" evidence="8">
    <location>
        <position position="410"/>
    </location>
    <ligand>
        <name>Zn(2+)</name>
        <dbReference type="ChEBI" id="CHEBI:29105"/>
        <label>2</label>
    </ligand>
</feature>
<name>A0A255H995_9ACTN</name>
<evidence type="ECO:0000259" key="9">
    <source>
        <dbReference type="Pfam" id="PF17764"/>
    </source>
</evidence>
<comment type="subunit">
    <text evidence="8">Component of the replication restart primosome.</text>
</comment>
<feature type="binding site" evidence="8">
    <location>
        <position position="397"/>
    </location>
    <ligand>
        <name>Zn(2+)</name>
        <dbReference type="ChEBI" id="CHEBI:29105"/>
        <label>2</label>
    </ligand>
</feature>
<proteinExistence type="inferred from homology"/>
<gene>
    <name evidence="8" type="primary">priA</name>
    <name evidence="10" type="ORF">CGZ93_03975</name>
</gene>
<keyword evidence="11" id="KW-1185">Reference proteome</keyword>
<dbReference type="HAMAP" id="MF_00983">
    <property type="entry name" value="PriA"/>
    <property type="match status" value="1"/>
</dbReference>
<dbReference type="EMBL" id="NMVQ01000004">
    <property type="protein sequence ID" value="OYO24360.1"/>
    <property type="molecule type" value="Genomic_DNA"/>
</dbReference>
<evidence type="ECO:0000256" key="3">
    <source>
        <dbReference type="ARBA" id="ARBA00022723"/>
    </source>
</evidence>
<evidence type="ECO:0000256" key="6">
    <source>
        <dbReference type="ARBA" id="ARBA00022840"/>
    </source>
</evidence>
<feature type="binding site" evidence="8">
    <location>
        <position position="385"/>
    </location>
    <ligand>
        <name>Zn(2+)</name>
        <dbReference type="ChEBI" id="CHEBI:29105"/>
        <label>1</label>
    </ligand>
</feature>
<evidence type="ECO:0000256" key="5">
    <source>
        <dbReference type="ARBA" id="ARBA00022833"/>
    </source>
</evidence>